<dbReference type="PANTHER" id="PTHR37426:SF1">
    <property type="entry name" value="RIBOSOMAL RNA LARGE SUBUNIT METHYLTRANSFERASE J"/>
    <property type="match status" value="1"/>
</dbReference>
<evidence type="ECO:0000256" key="2">
    <source>
        <dbReference type="ARBA" id="ARBA00022679"/>
    </source>
</evidence>
<feature type="binding site" evidence="3">
    <location>
        <position position="193"/>
    </location>
    <ligand>
        <name>S-adenosyl-L-methionine</name>
        <dbReference type="ChEBI" id="CHEBI:59789"/>
    </ligand>
</feature>
<dbReference type="EMBL" id="BMJA01000001">
    <property type="protein sequence ID" value="GGA20333.1"/>
    <property type="molecule type" value="Genomic_DNA"/>
</dbReference>
<protein>
    <recommendedName>
        <fullName evidence="3">Ribosomal RNA large subunit methyltransferase J</fullName>
        <ecNumber evidence="3">2.1.1.266</ecNumber>
    </recommendedName>
    <alternativeName>
        <fullName evidence="3">23S rRNA (adenine(2030)-N6)-methyltransferase</fullName>
    </alternativeName>
    <alternativeName>
        <fullName evidence="3">23S rRNA m6A2030 methyltransferase</fullName>
    </alternativeName>
</protein>
<dbReference type="Proteomes" id="UP000620046">
    <property type="component" value="Unassembled WGS sequence"/>
</dbReference>
<accession>A0ABQ1FMS9</accession>
<reference evidence="5" key="1">
    <citation type="journal article" date="2019" name="Int. J. Syst. Evol. Microbiol.">
        <title>The Global Catalogue of Microorganisms (GCM) 10K type strain sequencing project: providing services to taxonomists for standard genome sequencing and annotation.</title>
        <authorList>
            <consortium name="The Broad Institute Genomics Platform"/>
            <consortium name="The Broad Institute Genome Sequencing Center for Infectious Disease"/>
            <person name="Wu L."/>
            <person name="Ma J."/>
        </authorList>
    </citation>
    <scope>NUCLEOTIDE SEQUENCE [LARGE SCALE GENOMIC DNA]</scope>
    <source>
        <strain evidence="5">CGMCC 1.15439</strain>
    </source>
</reference>
<comment type="catalytic activity">
    <reaction evidence="3">
        <text>adenosine(2030) in 23S rRNA + S-adenosyl-L-methionine = N(6)-methyladenosine(2030) in 23S rRNA + S-adenosyl-L-homocysteine + H(+)</text>
        <dbReference type="Rhea" id="RHEA:43736"/>
        <dbReference type="Rhea" id="RHEA-COMP:10668"/>
        <dbReference type="Rhea" id="RHEA-COMP:10669"/>
        <dbReference type="ChEBI" id="CHEBI:15378"/>
        <dbReference type="ChEBI" id="CHEBI:57856"/>
        <dbReference type="ChEBI" id="CHEBI:59789"/>
        <dbReference type="ChEBI" id="CHEBI:74411"/>
        <dbReference type="ChEBI" id="CHEBI:74449"/>
        <dbReference type="EC" id="2.1.1.266"/>
    </reaction>
</comment>
<name>A0ABQ1FMS9_9GAMM</name>
<feature type="active site" description="Proton acceptor" evidence="3">
    <location>
        <position position="193"/>
    </location>
</feature>
<dbReference type="PANTHER" id="PTHR37426">
    <property type="entry name" value="RIBOSOMAL RNA LARGE SUBUNIT METHYLTRANSFERASE J"/>
    <property type="match status" value="1"/>
</dbReference>
<keyword evidence="3" id="KW-0698">rRNA processing</keyword>
<dbReference type="PROSITE" id="PS00092">
    <property type="entry name" value="N6_MTASE"/>
    <property type="match status" value="1"/>
</dbReference>
<feature type="binding site" evidence="3">
    <location>
        <begin position="172"/>
        <end position="173"/>
    </location>
    <ligand>
        <name>S-adenosyl-L-methionine</name>
        <dbReference type="ChEBI" id="CHEBI:59789"/>
    </ligand>
</feature>
<feature type="binding site" evidence="3">
    <location>
        <position position="39"/>
    </location>
    <ligand>
        <name>S-adenosyl-L-methionine</name>
        <dbReference type="ChEBI" id="CHEBI:59789"/>
    </ligand>
</feature>
<dbReference type="EC" id="2.1.1.266" evidence="3"/>
<keyword evidence="3" id="KW-0949">S-adenosyl-L-methionine</keyword>
<evidence type="ECO:0000256" key="3">
    <source>
        <dbReference type="HAMAP-Rule" id="MF_00934"/>
    </source>
</evidence>
<gene>
    <name evidence="3 4" type="primary">rlmJ</name>
    <name evidence="4" type="ORF">GCM10010981_05450</name>
</gene>
<dbReference type="GO" id="GO:0008168">
    <property type="term" value="F:methyltransferase activity"/>
    <property type="evidence" value="ECO:0007669"/>
    <property type="project" value="UniProtKB-KW"/>
</dbReference>
<dbReference type="GO" id="GO:0032259">
    <property type="term" value="P:methylation"/>
    <property type="evidence" value="ECO:0007669"/>
    <property type="project" value="UniProtKB-KW"/>
</dbReference>
<comment type="function">
    <text evidence="3">Specifically methylates the adenine in position 2030 of 23S rRNA.</text>
</comment>
<keyword evidence="5" id="KW-1185">Reference proteome</keyword>
<organism evidence="4 5">
    <name type="scientific">Dyella nitratireducens</name>
    <dbReference type="NCBI Taxonomy" id="1849580"/>
    <lineage>
        <taxon>Bacteria</taxon>
        <taxon>Pseudomonadati</taxon>
        <taxon>Pseudomonadota</taxon>
        <taxon>Gammaproteobacteria</taxon>
        <taxon>Lysobacterales</taxon>
        <taxon>Rhodanobacteraceae</taxon>
        <taxon>Dyella</taxon>
    </lineage>
</organism>
<keyword evidence="2 3" id="KW-0808">Transferase</keyword>
<feature type="site" description="Interaction with substrate rRNA" evidence="3">
    <location>
        <position position="24"/>
    </location>
</feature>
<evidence type="ECO:0000256" key="1">
    <source>
        <dbReference type="ARBA" id="ARBA00022603"/>
    </source>
</evidence>
<keyword evidence="1 3" id="KW-0489">Methyltransferase</keyword>
<comment type="caution">
    <text evidence="4">The sequence shown here is derived from an EMBL/GenBank/DDBJ whole genome shotgun (WGS) entry which is preliminary data.</text>
</comment>
<dbReference type="InterPro" id="IPR002052">
    <property type="entry name" value="DNA_methylase_N6_adenine_CS"/>
</dbReference>
<comment type="similarity">
    <text evidence="3">Belongs to the RlmJ family.</text>
</comment>
<dbReference type="InterPro" id="IPR029063">
    <property type="entry name" value="SAM-dependent_MTases_sf"/>
</dbReference>
<feature type="binding site" evidence="3">
    <location>
        <position position="62"/>
    </location>
    <ligand>
        <name>S-adenosyl-L-methionine</name>
        <dbReference type="ChEBI" id="CHEBI:59789"/>
    </ligand>
</feature>
<dbReference type="HAMAP" id="MF_00934">
    <property type="entry name" value="23SrRNA_methyltr_J"/>
    <property type="match status" value="1"/>
</dbReference>
<feature type="binding site" evidence="3">
    <location>
        <position position="129"/>
    </location>
    <ligand>
        <name>S-adenosyl-L-methionine</name>
        <dbReference type="ChEBI" id="CHEBI:59789"/>
    </ligand>
</feature>
<dbReference type="SUPFAM" id="SSF53335">
    <property type="entry name" value="S-adenosyl-L-methionine-dependent methyltransferases"/>
    <property type="match status" value="1"/>
</dbReference>
<keyword evidence="3" id="KW-0694">RNA-binding</keyword>
<sequence length="331" mass="37410">MLQHADGGLGFILAHPSLPTAMNYRHAYHAGNFADVLKHSVLFALIEALKAKDTPFALIDTHAGSGCYALDSEEAGKTGEYRDGIARLLFPDLQQTRQHGALPPLLRHWLDTILALPGNEHGLKLYPGSPLQAAQAMRATDSAQLCELHPEEVSRLRELFRHDQRVHVHHRNGYEALKALLPPKEKRGLVLIDPPYEAQEDEFRLVEAALKMALQRWPNGIYAIWYPIKLRSQVQPFLRWLQRCGARRVLQAELLVHPDDSPLRLNGSGMAILNAPWNLDQILREPLQAMARLLSQEHAATWRLDWLVQEGETAGSQAHHTRPLPQSRRPR</sequence>
<dbReference type="Pfam" id="PF04378">
    <property type="entry name" value="RsmJ"/>
    <property type="match status" value="1"/>
</dbReference>
<evidence type="ECO:0000313" key="4">
    <source>
        <dbReference type="EMBL" id="GGA20333.1"/>
    </source>
</evidence>
<comment type="subunit">
    <text evidence="3">Monomer.</text>
</comment>
<proteinExistence type="inferred from homology"/>
<feature type="binding site" evidence="3">
    <location>
        <position position="147"/>
    </location>
    <ligand>
        <name>S-adenosyl-L-methionine</name>
        <dbReference type="ChEBI" id="CHEBI:59789"/>
    </ligand>
</feature>
<dbReference type="Gene3D" id="3.40.50.150">
    <property type="entry name" value="Vaccinia Virus protein VP39"/>
    <property type="match status" value="1"/>
</dbReference>
<dbReference type="InterPro" id="IPR007473">
    <property type="entry name" value="RlmJ"/>
</dbReference>
<evidence type="ECO:0000313" key="5">
    <source>
        <dbReference type="Proteomes" id="UP000620046"/>
    </source>
</evidence>